<dbReference type="SUPFAM" id="SSF55718">
    <property type="entry name" value="SCP-like"/>
    <property type="match status" value="1"/>
</dbReference>
<reference evidence="1" key="1">
    <citation type="journal article" date="2014" name="Front. Microbiol.">
        <title>High frequency of phylogenetically diverse reductive dehalogenase-homologous genes in deep subseafloor sedimentary metagenomes.</title>
        <authorList>
            <person name="Kawai M."/>
            <person name="Futagami T."/>
            <person name="Toyoda A."/>
            <person name="Takaki Y."/>
            <person name="Nishi S."/>
            <person name="Hori S."/>
            <person name="Arai W."/>
            <person name="Tsubouchi T."/>
            <person name="Morono Y."/>
            <person name="Uchiyama I."/>
            <person name="Ito T."/>
            <person name="Fujiyama A."/>
            <person name="Inagaki F."/>
            <person name="Takami H."/>
        </authorList>
    </citation>
    <scope>NUCLEOTIDE SEQUENCE</scope>
    <source>
        <strain evidence="1">Expedition CK06-06</strain>
    </source>
</reference>
<sequence length="90" mass="10377">MDYNIWLKKIGGSFAYSNSIYEENSEGLSVIHFFLTKTVVKKVITRKMQAADAFMRGLIKIRGKVADAIHARNLLSLFFTYMDYITHNSH</sequence>
<dbReference type="AlphaFoldDB" id="X1IFW3"/>
<organism evidence="1">
    <name type="scientific">marine sediment metagenome</name>
    <dbReference type="NCBI Taxonomy" id="412755"/>
    <lineage>
        <taxon>unclassified sequences</taxon>
        <taxon>metagenomes</taxon>
        <taxon>ecological metagenomes</taxon>
    </lineage>
</organism>
<protein>
    <recommendedName>
        <fullName evidence="2">SCP2 domain-containing protein</fullName>
    </recommendedName>
</protein>
<proteinExistence type="predicted"/>
<evidence type="ECO:0000313" key="1">
    <source>
        <dbReference type="EMBL" id="GAH64984.1"/>
    </source>
</evidence>
<evidence type="ECO:0008006" key="2">
    <source>
        <dbReference type="Google" id="ProtNLM"/>
    </source>
</evidence>
<dbReference type="EMBL" id="BARU01033226">
    <property type="protein sequence ID" value="GAH64984.1"/>
    <property type="molecule type" value="Genomic_DNA"/>
</dbReference>
<accession>X1IFW3</accession>
<comment type="caution">
    <text evidence="1">The sequence shown here is derived from an EMBL/GenBank/DDBJ whole genome shotgun (WGS) entry which is preliminary data.</text>
</comment>
<dbReference type="InterPro" id="IPR036527">
    <property type="entry name" value="SCP2_sterol-bd_dom_sf"/>
</dbReference>
<dbReference type="Gene3D" id="3.30.1050.10">
    <property type="entry name" value="SCP2 sterol-binding domain"/>
    <property type="match status" value="1"/>
</dbReference>
<gene>
    <name evidence="1" type="ORF">S03H2_52310</name>
</gene>
<name>X1IFW3_9ZZZZ</name>